<dbReference type="Proteomes" id="UP000187059">
    <property type="component" value="Chromosome"/>
</dbReference>
<evidence type="ECO:0000313" key="3">
    <source>
        <dbReference type="Proteomes" id="UP000187059"/>
    </source>
</evidence>
<organism evidence="2 3">
    <name type="scientific">Salipiger abyssi</name>
    <dbReference type="NCBI Taxonomy" id="1250539"/>
    <lineage>
        <taxon>Bacteria</taxon>
        <taxon>Pseudomonadati</taxon>
        <taxon>Pseudomonadota</taxon>
        <taxon>Alphaproteobacteria</taxon>
        <taxon>Rhodobacterales</taxon>
        <taxon>Roseobacteraceae</taxon>
        <taxon>Salipiger</taxon>
    </lineage>
</organism>
<sequence length="590" mass="62709">MIRQWFVSVAFGIFGWSAGIFGWSAMAYADELELCRTGNPQFPQLCECVVERVQTEGIAGPDLDRLLVNRWDGVPMDVANRYGQIFIECTQAAVVGGGFVAPVPPVPSQQIATTDDVPPAVAPELAETVDGNITPDIALPTPSATAASGDGRPLGVPAGYQIALDAAPGTWASSTLTTPYGSTLVHAVRNETGRHLALRCEPGTPPILILGPFEDGVPGQGAQIVVLGNGGIDGRLFQQGTQLMGFNRNFLAVGVSNQQFLEALRRGNAVELNLDENGTESFGLRGSSRAIEDSGCNVVRSTAGLYPIGWETTRHDPWRVGQAQLRNGTIVDALFLPMVQGMAPHLALTCGRRLISQSRVSPYDGTLTGEMVLSTSGAEDVRFPVHFETQGYSAQSPVLDQDLLDAMARADTMSLTFDVNAEPGTFTTIVTTMAGFAEGLPQLTCSAPPGAALSDGGHDLTGAGEWAVLDMSRPGEEPYHLAIFEAQGAPTLFLTCRGAPSIVGNFTSGPSGPEPHLRLQIDSDPSRTIESVFYVDRYGMAHMDEGRDRFGSMILQGSTLRITNLSEPSEAFLYPLDGLLDAIAAMQPPC</sequence>
<name>A0A1P8USA1_9RHOB</name>
<accession>A0A1P8USA1</accession>
<protein>
    <submittedName>
        <fullName evidence="2">Uncharacterized protein</fullName>
    </submittedName>
</protein>
<dbReference type="RefSeq" id="WP_076698100.1">
    <property type="nucleotide sequence ID" value="NZ_CP015093.1"/>
</dbReference>
<evidence type="ECO:0000313" key="2">
    <source>
        <dbReference type="EMBL" id="APZ52285.1"/>
    </source>
</evidence>
<proteinExistence type="predicted"/>
<feature type="region of interest" description="Disordered" evidence="1">
    <location>
        <begin position="132"/>
        <end position="151"/>
    </location>
</feature>
<dbReference type="OrthoDB" id="7877219at2"/>
<evidence type="ECO:0000256" key="1">
    <source>
        <dbReference type="SAM" id="MobiDB-lite"/>
    </source>
</evidence>
<keyword evidence="3" id="KW-1185">Reference proteome</keyword>
<gene>
    <name evidence="2" type="ORF">Ga0080574_TMP1951</name>
</gene>
<dbReference type="EMBL" id="CP015093">
    <property type="protein sequence ID" value="APZ52285.1"/>
    <property type="molecule type" value="Genomic_DNA"/>
</dbReference>
<dbReference type="AlphaFoldDB" id="A0A1P8USA1"/>
<dbReference type="KEGG" id="paby:Ga0080574_TMP1951"/>
<reference evidence="2 3" key="1">
    <citation type="submission" date="2016-04" db="EMBL/GenBank/DDBJ databases">
        <title>Deep-sea bacteria in the southern Pacific.</title>
        <authorList>
            <person name="Tang K."/>
        </authorList>
    </citation>
    <scope>NUCLEOTIDE SEQUENCE [LARGE SCALE GENOMIC DNA]</scope>
    <source>
        <strain evidence="2 3">JLT2014</strain>
    </source>
</reference>